<dbReference type="AlphaFoldDB" id="A0A8H7F632"/>
<proteinExistence type="predicted"/>
<accession>A0A8H7F632</accession>
<reference evidence="2 3" key="1">
    <citation type="journal article" name="Sci. Rep.">
        <title>Telomere-to-telomere assembled and centromere annotated genomes of the two main subspecies of the button mushroom Agaricus bisporus reveal especially polymorphic chromosome ends.</title>
        <authorList>
            <person name="Sonnenberg A.S.M."/>
            <person name="Sedaghat-Telgerd N."/>
            <person name="Lavrijssen B."/>
            <person name="Ohm R.A."/>
            <person name="Hendrickx P.M."/>
            <person name="Scholtmeijer K."/>
            <person name="Baars J.J.P."/>
            <person name="van Peer A."/>
        </authorList>
    </citation>
    <scope>NUCLEOTIDE SEQUENCE [LARGE SCALE GENOMIC DNA]</scope>
    <source>
        <strain evidence="2 3">H119_p4</strain>
    </source>
</reference>
<evidence type="ECO:0000313" key="2">
    <source>
        <dbReference type="EMBL" id="KAF7778424.1"/>
    </source>
</evidence>
<gene>
    <name evidence="2" type="ORF">Agabi119p4_2769</name>
</gene>
<dbReference type="Proteomes" id="UP000629468">
    <property type="component" value="Unassembled WGS sequence"/>
</dbReference>
<dbReference type="EMBL" id="JABXXO010000004">
    <property type="protein sequence ID" value="KAF7778424.1"/>
    <property type="molecule type" value="Genomic_DNA"/>
</dbReference>
<dbReference type="InterPro" id="IPR016712">
    <property type="entry name" value="Rbsml_bS1m-like"/>
</dbReference>
<feature type="compositionally biased region" description="Acidic residues" evidence="1">
    <location>
        <begin position="578"/>
        <end position="587"/>
    </location>
</feature>
<organism evidence="2 3">
    <name type="scientific">Agaricus bisporus var. burnettii</name>
    <dbReference type="NCBI Taxonomy" id="192524"/>
    <lineage>
        <taxon>Eukaryota</taxon>
        <taxon>Fungi</taxon>
        <taxon>Dikarya</taxon>
        <taxon>Basidiomycota</taxon>
        <taxon>Agaricomycotina</taxon>
        <taxon>Agaricomycetes</taxon>
        <taxon>Agaricomycetidae</taxon>
        <taxon>Agaricales</taxon>
        <taxon>Agaricineae</taxon>
        <taxon>Agaricaceae</taxon>
        <taxon>Agaricus</taxon>
    </lineage>
</organism>
<sequence>MSVAKAKAVVPPASTFAELLRRSRFSSYDQAIAQTYTAPPASARRGNYGLKRAIPMTYKDSYISIPTFEHHAQFTDWNNAEQQVKFVKRMEEMNICPSPRPDASWDRALGEAQNQWLIDSEFAEVDYSGRPSAATSTPPPPPPVPEEKEKVDDIRSFGKLGSRQYGSRRPLPTHNGVQLNIQSLSPKQFQRYLSQLRDLRPEFRAYITQQFESRYITQKKAKAMEKGKKPPSQEELDHGLSKKDESLLYVAAQSPMHKLHRQFLAEQFSKNYLEDTSSPTAPSKIKAQPHRFGGLIYHHPSILQSILTSPPLPGIVLQDSPQTSNQFTKERSDNQKRARTNYLVLFGDVLAKLSPTNAKALVPIYHPDTPDGVLLGGPDPLGSSTGGKKGAAAFNGDNDGSTRTRAVSFANSTELFRFTSYFMDHLPNVVSYKTQHQRPSELINQINIVADVNIDLPWHRRNLNNPHKPGSPEYISHVSANSVKRTMTYGSQMMNGSNNLIGYGSRFEERYAIARERKKRENLLAQSKSGSNYARGVGEQINSMGMGMGMGDEADVRAKTYSTLNGMMAGGNRPEGRDVDEDDEDLE</sequence>
<dbReference type="Pfam" id="PF11709">
    <property type="entry name" value="Mit_ribos_Mrp51"/>
    <property type="match status" value="1"/>
</dbReference>
<feature type="region of interest" description="Disordered" evidence="1">
    <location>
        <begin position="128"/>
        <end position="152"/>
    </location>
</feature>
<comment type="caution">
    <text evidence="2">The sequence shown here is derived from an EMBL/GenBank/DDBJ whole genome shotgun (WGS) entry which is preliminary data.</text>
</comment>
<evidence type="ECO:0000256" key="1">
    <source>
        <dbReference type="SAM" id="MobiDB-lite"/>
    </source>
</evidence>
<evidence type="ECO:0000313" key="3">
    <source>
        <dbReference type="Proteomes" id="UP000629468"/>
    </source>
</evidence>
<protein>
    <submittedName>
        <fullName evidence="2">Uncharacterized protein</fullName>
    </submittedName>
</protein>
<dbReference type="PANTHER" id="PTHR28058:SF1">
    <property type="entry name" value="SMALL RIBOSOMAL SUBUNIT PROTEIN BS1M"/>
    <property type="match status" value="1"/>
</dbReference>
<name>A0A8H7F632_AGABI</name>
<dbReference type="PANTHER" id="PTHR28058">
    <property type="entry name" value="37S RIBOSOMAL PROTEIN MRP51, MITOCHONDRIAL"/>
    <property type="match status" value="1"/>
</dbReference>
<feature type="region of interest" description="Disordered" evidence="1">
    <location>
        <begin position="564"/>
        <end position="587"/>
    </location>
</feature>